<evidence type="ECO:0000259" key="6">
    <source>
        <dbReference type="PROSITE" id="PS51160"/>
    </source>
</evidence>
<evidence type="ECO:0000256" key="4">
    <source>
        <dbReference type="PROSITE-ProRule" id="PRU00520"/>
    </source>
</evidence>
<dbReference type="InterPro" id="IPR001792">
    <property type="entry name" value="Acylphosphatase-like_dom"/>
</dbReference>
<dbReference type="Pfam" id="PF00708">
    <property type="entry name" value="Acylphosphatase"/>
    <property type="match status" value="1"/>
</dbReference>
<evidence type="ECO:0000313" key="8">
    <source>
        <dbReference type="Proteomes" id="UP001162734"/>
    </source>
</evidence>
<reference evidence="8" key="1">
    <citation type="journal article" date="2022" name="Int. J. Syst. Evol. Microbiol.">
        <title>Anaeromyxobacter oryzae sp. nov., Anaeromyxobacter diazotrophicus sp. nov. and Anaeromyxobacter paludicola sp. nov., isolated from paddy soils.</title>
        <authorList>
            <person name="Itoh H."/>
            <person name="Xu Z."/>
            <person name="Mise K."/>
            <person name="Masuda Y."/>
            <person name="Ushijima N."/>
            <person name="Hayakawa C."/>
            <person name="Shiratori Y."/>
            <person name="Senoo K."/>
        </authorList>
    </citation>
    <scope>NUCLEOTIDE SEQUENCE [LARGE SCALE GENOMIC DNA]</scope>
    <source>
        <strain evidence="8">Red630</strain>
    </source>
</reference>
<keyword evidence="4" id="KW-0378">Hydrolase</keyword>
<comment type="similarity">
    <text evidence="1 5">Belongs to the acylphosphatase family.</text>
</comment>
<dbReference type="EC" id="3.6.1.7" evidence="2 4"/>
<evidence type="ECO:0000313" key="7">
    <source>
        <dbReference type="EMBL" id="BDG08970.1"/>
    </source>
</evidence>
<feature type="active site" evidence="4">
    <location>
        <position position="20"/>
    </location>
</feature>
<name>A0ABN6NAD6_9BACT</name>
<dbReference type="EMBL" id="AP025592">
    <property type="protein sequence ID" value="BDG08970.1"/>
    <property type="molecule type" value="Genomic_DNA"/>
</dbReference>
<evidence type="ECO:0000256" key="5">
    <source>
        <dbReference type="RuleBase" id="RU004168"/>
    </source>
</evidence>
<dbReference type="Proteomes" id="UP001162734">
    <property type="component" value="Chromosome"/>
</dbReference>
<dbReference type="InterPro" id="IPR020456">
    <property type="entry name" value="Acylphosphatase"/>
</dbReference>
<comment type="catalytic activity">
    <reaction evidence="3 4">
        <text>an acyl phosphate + H2O = a carboxylate + phosphate + H(+)</text>
        <dbReference type="Rhea" id="RHEA:14965"/>
        <dbReference type="ChEBI" id="CHEBI:15377"/>
        <dbReference type="ChEBI" id="CHEBI:15378"/>
        <dbReference type="ChEBI" id="CHEBI:29067"/>
        <dbReference type="ChEBI" id="CHEBI:43474"/>
        <dbReference type="ChEBI" id="CHEBI:59918"/>
        <dbReference type="EC" id="3.6.1.7"/>
    </reaction>
</comment>
<evidence type="ECO:0000256" key="1">
    <source>
        <dbReference type="ARBA" id="ARBA00005614"/>
    </source>
</evidence>
<evidence type="ECO:0000256" key="2">
    <source>
        <dbReference type="ARBA" id="ARBA00012150"/>
    </source>
</evidence>
<protein>
    <recommendedName>
        <fullName evidence="2 4">acylphosphatase</fullName>
        <ecNumber evidence="2 4">3.6.1.7</ecNumber>
    </recommendedName>
</protein>
<feature type="domain" description="Acylphosphatase-like" evidence="6">
    <location>
        <begin position="5"/>
        <end position="92"/>
    </location>
</feature>
<keyword evidence="8" id="KW-1185">Reference proteome</keyword>
<dbReference type="SUPFAM" id="SSF54975">
    <property type="entry name" value="Acylphosphatase/BLUF domain-like"/>
    <property type="match status" value="1"/>
</dbReference>
<dbReference type="RefSeq" id="WP_248340520.1">
    <property type="nucleotide sequence ID" value="NZ_AP025592.1"/>
</dbReference>
<accession>A0ABN6NAD6</accession>
<dbReference type="PROSITE" id="PS00150">
    <property type="entry name" value="ACYLPHOSPHATASE_1"/>
    <property type="match status" value="1"/>
</dbReference>
<dbReference type="NCBIfam" id="NF011013">
    <property type="entry name" value="PRK14441.1"/>
    <property type="match status" value="1"/>
</dbReference>
<sequence>MARARVRMLVRGLVQGVYFRQSTADEGERLGLSGTARNLPGGEVEVQAEGEREAVEALVRWCHRGPPAARVEAVEVAWEPPTGESGGFRVAR</sequence>
<dbReference type="InterPro" id="IPR017968">
    <property type="entry name" value="Acylphosphatase_CS"/>
</dbReference>
<dbReference type="Gene3D" id="3.30.70.100">
    <property type="match status" value="1"/>
</dbReference>
<dbReference type="InterPro" id="IPR036046">
    <property type="entry name" value="Acylphosphatase-like_dom_sf"/>
</dbReference>
<dbReference type="PANTHER" id="PTHR47268">
    <property type="entry name" value="ACYLPHOSPHATASE"/>
    <property type="match status" value="1"/>
</dbReference>
<dbReference type="PANTHER" id="PTHR47268:SF4">
    <property type="entry name" value="ACYLPHOSPHATASE"/>
    <property type="match status" value="1"/>
</dbReference>
<organism evidence="7 8">
    <name type="scientific">Anaeromyxobacter paludicola</name>
    <dbReference type="NCBI Taxonomy" id="2918171"/>
    <lineage>
        <taxon>Bacteria</taxon>
        <taxon>Pseudomonadati</taxon>
        <taxon>Myxococcota</taxon>
        <taxon>Myxococcia</taxon>
        <taxon>Myxococcales</taxon>
        <taxon>Cystobacterineae</taxon>
        <taxon>Anaeromyxobacteraceae</taxon>
        <taxon>Anaeromyxobacter</taxon>
    </lineage>
</organism>
<dbReference type="PROSITE" id="PS51160">
    <property type="entry name" value="ACYLPHOSPHATASE_3"/>
    <property type="match status" value="1"/>
</dbReference>
<feature type="active site" evidence="4">
    <location>
        <position position="38"/>
    </location>
</feature>
<proteinExistence type="inferred from homology"/>
<evidence type="ECO:0000256" key="3">
    <source>
        <dbReference type="ARBA" id="ARBA00047645"/>
    </source>
</evidence>
<gene>
    <name evidence="7" type="primary">acyP</name>
    <name evidence="7" type="ORF">AMPC_20830</name>
</gene>